<feature type="transmembrane region" description="Helical" evidence="7">
    <location>
        <begin position="20"/>
        <end position="42"/>
    </location>
</feature>
<dbReference type="CDD" id="cd06173">
    <property type="entry name" value="MFS_MefA_like"/>
    <property type="match status" value="1"/>
</dbReference>
<dbReference type="InterPro" id="IPR036259">
    <property type="entry name" value="MFS_trans_sf"/>
</dbReference>
<dbReference type="GO" id="GO:0005886">
    <property type="term" value="C:plasma membrane"/>
    <property type="evidence" value="ECO:0007669"/>
    <property type="project" value="UniProtKB-SubCell"/>
</dbReference>
<dbReference type="PANTHER" id="PTHR23513:SF11">
    <property type="entry name" value="STAPHYLOFERRIN A TRANSPORTER"/>
    <property type="match status" value="1"/>
</dbReference>
<protein>
    <submittedName>
        <fullName evidence="8">Putative MFS family arabinose efflux permease</fullName>
    </submittedName>
</protein>
<feature type="region of interest" description="Disordered" evidence="6">
    <location>
        <begin position="409"/>
        <end position="433"/>
    </location>
</feature>
<evidence type="ECO:0000256" key="4">
    <source>
        <dbReference type="ARBA" id="ARBA00022989"/>
    </source>
</evidence>
<evidence type="ECO:0000256" key="7">
    <source>
        <dbReference type="SAM" id="Phobius"/>
    </source>
</evidence>
<feature type="transmembrane region" description="Helical" evidence="7">
    <location>
        <begin position="260"/>
        <end position="283"/>
    </location>
</feature>
<proteinExistence type="predicted"/>
<dbReference type="PANTHER" id="PTHR23513">
    <property type="entry name" value="INTEGRAL MEMBRANE EFFLUX PROTEIN-RELATED"/>
    <property type="match status" value="1"/>
</dbReference>
<keyword evidence="3 7" id="KW-0812">Transmembrane</keyword>
<dbReference type="Proteomes" id="UP000317940">
    <property type="component" value="Unassembled WGS sequence"/>
</dbReference>
<comment type="caution">
    <text evidence="8">The sequence shown here is derived from an EMBL/GenBank/DDBJ whole genome shotgun (WGS) entry which is preliminary data.</text>
</comment>
<accession>A0A561UMZ4</accession>
<dbReference type="Gene3D" id="1.20.1250.20">
    <property type="entry name" value="MFS general substrate transporter like domains"/>
    <property type="match status" value="1"/>
</dbReference>
<dbReference type="Pfam" id="PF07690">
    <property type="entry name" value="MFS_1"/>
    <property type="match status" value="1"/>
</dbReference>
<evidence type="ECO:0000256" key="1">
    <source>
        <dbReference type="ARBA" id="ARBA00004651"/>
    </source>
</evidence>
<dbReference type="OrthoDB" id="3539228at2"/>
<gene>
    <name evidence="8" type="ORF">FHX73_114610</name>
</gene>
<reference evidence="8 9" key="1">
    <citation type="submission" date="2019-06" db="EMBL/GenBank/DDBJ databases">
        <title>Sequencing the genomes of 1000 actinobacteria strains.</title>
        <authorList>
            <person name="Klenk H.-P."/>
        </authorList>
    </citation>
    <scope>NUCLEOTIDE SEQUENCE [LARGE SCALE GENOMIC DNA]</scope>
    <source>
        <strain evidence="8 9">DSM 44826</strain>
    </source>
</reference>
<evidence type="ECO:0000256" key="2">
    <source>
        <dbReference type="ARBA" id="ARBA00022475"/>
    </source>
</evidence>
<keyword evidence="4 7" id="KW-1133">Transmembrane helix</keyword>
<feature type="transmembrane region" description="Helical" evidence="7">
    <location>
        <begin position="146"/>
        <end position="170"/>
    </location>
</feature>
<comment type="subcellular location">
    <subcellularLocation>
        <location evidence="1">Cell membrane</location>
        <topology evidence="1">Multi-pass membrane protein</topology>
    </subcellularLocation>
</comment>
<organism evidence="8 9">
    <name type="scientific">Kitasatospora viridis</name>
    <dbReference type="NCBI Taxonomy" id="281105"/>
    <lineage>
        <taxon>Bacteria</taxon>
        <taxon>Bacillati</taxon>
        <taxon>Actinomycetota</taxon>
        <taxon>Actinomycetes</taxon>
        <taxon>Kitasatosporales</taxon>
        <taxon>Streptomycetaceae</taxon>
        <taxon>Kitasatospora</taxon>
    </lineage>
</organism>
<feature type="transmembrane region" description="Helical" evidence="7">
    <location>
        <begin position="378"/>
        <end position="399"/>
    </location>
</feature>
<dbReference type="SUPFAM" id="SSF103473">
    <property type="entry name" value="MFS general substrate transporter"/>
    <property type="match status" value="1"/>
</dbReference>
<name>A0A561UMZ4_9ACTN</name>
<feature type="transmembrane region" description="Helical" evidence="7">
    <location>
        <begin position="226"/>
        <end position="248"/>
    </location>
</feature>
<evidence type="ECO:0000313" key="9">
    <source>
        <dbReference type="Proteomes" id="UP000317940"/>
    </source>
</evidence>
<evidence type="ECO:0000256" key="5">
    <source>
        <dbReference type="ARBA" id="ARBA00023136"/>
    </source>
</evidence>
<sequence length="433" mass="45131">MKVRILLTEVLGERSFRRQYLARAVSAFGTAMAPIGLSFAILDRGGSAADLGVVLTAGSIAMITLLLFAGVWADKYPRNRLMALADLVRVVSQGALAAAILAGWTNLWFIAATQVVSGAASGLFSPASSGLTVLTAKPSRLQESNSLLSTTNTALAAVGPLVAAVLIGTVGPGWCLAADAASFALSALFCSGIVLRPRPARQDGDAAEPGFLTELRQGWTEVSTRSWIWSTILACAAWQVLYSSFVVLGPAVAKQSFGGAGGWAAVLTAVSIGSALGGLLGFVWKPRRPMLVSTAVQVGLVPMVLLVAVRAPLVLVLLTALLAGIAQTYPDLLWKLTLQQHVPEEAMSRVSSYDWLGSVAMNPLSFVLAAALSSTFGVVTTLTGAAVMLVVVTALVLLVPSIRTIRRIETEEPTEEPTEDRAPGVPEPAGQSA</sequence>
<evidence type="ECO:0000313" key="8">
    <source>
        <dbReference type="EMBL" id="TWG00730.1"/>
    </source>
</evidence>
<keyword evidence="5 7" id="KW-0472">Membrane</keyword>
<dbReference type="InterPro" id="IPR011701">
    <property type="entry name" value="MFS"/>
</dbReference>
<evidence type="ECO:0000256" key="6">
    <source>
        <dbReference type="SAM" id="MobiDB-lite"/>
    </source>
</evidence>
<keyword evidence="2" id="KW-1003">Cell membrane</keyword>
<dbReference type="RefSeq" id="WP_145906786.1">
    <property type="nucleotide sequence ID" value="NZ_BAAAMZ010000003.1"/>
</dbReference>
<evidence type="ECO:0000256" key="3">
    <source>
        <dbReference type="ARBA" id="ARBA00022692"/>
    </source>
</evidence>
<dbReference type="EMBL" id="VIWT01000001">
    <property type="protein sequence ID" value="TWG00730.1"/>
    <property type="molecule type" value="Genomic_DNA"/>
</dbReference>
<feature type="transmembrane region" description="Helical" evidence="7">
    <location>
        <begin position="315"/>
        <end position="334"/>
    </location>
</feature>
<dbReference type="AlphaFoldDB" id="A0A561UMZ4"/>
<keyword evidence="9" id="KW-1185">Reference proteome</keyword>
<feature type="transmembrane region" description="Helical" evidence="7">
    <location>
        <begin position="48"/>
        <end position="69"/>
    </location>
</feature>
<dbReference type="GO" id="GO:0022857">
    <property type="term" value="F:transmembrane transporter activity"/>
    <property type="evidence" value="ECO:0007669"/>
    <property type="project" value="InterPro"/>
</dbReference>